<feature type="signal peptide" evidence="1">
    <location>
        <begin position="1"/>
        <end position="25"/>
    </location>
</feature>
<organism evidence="3 4">
    <name type="scientific">Dokdonia pacifica</name>
    <dbReference type="NCBI Taxonomy" id="1627892"/>
    <lineage>
        <taxon>Bacteria</taxon>
        <taxon>Pseudomonadati</taxon>
        <taxon>Bacteroidota</taxon>
        <taxon>Flavobacteriia</taxon>
        <taxon>Flavobacteriales</taxon>
        <taxon>Flavobacteriaceae</taxon>
        <taxon>Dokdonia</taxon>
    </lineage>
</organism>
<evidence type="ECO:0000259" key="2">
    <source>
        <dbReference type="Pfam" id="PF19089"/>
    </source>
</evidence>
<evidence type="ECO:0000313" key="3">
    <source>
        <dbReference type="EMBL" id="SNS24236.1"/>
    </source>
</evidence>
<keyword evidence="1" id="KW-0732">Signal</keyword>
<feature type="domain" description="DUF5777" evidence="2">
    <location>
        <begin position="47"/>
        <end position="306"/>
    </location>
</feature>
<keyword evidence="4" id="KW-1185">Reference proteome</keyword>
<dbReference type="SUPFAM" id="SSF56935">
    <property type="entry name" value="Porins"/>
    <property type="match status" value="1"/>
</dbReference>
<dbReference type="AlphaFoldDB" id="A0A239CVG8"/>
<dbReference type="InterPro" id="IPR045916">
    <property type="entry name" value="DUF5777"/>
</dbReference>
<reference evidence="3 4" key="1">
    <citation type="submission" date="2017-06" db="EMBL/GenBank/DDBJ databases">
        <authorList>
            <person name="Kim H.J."/>
            <person name="Triplett B.A."/>
        </authorList>
    </citation>
    <scope>NUCLEOTIDE SEQUENCE [LARGE SCALE GENOMIC DNA]</scope>
    <source>
        <strain evidence="3 4">DSM 25597</strain>
    </source>
</reference>
<evidence type="ECO:0000256" key="1">
    <source>
        <dbReference type="SAM" id="SignalP"/>
    </source>
</evidence>
<dbReference type="Pfam" id="PF19089">
    <property type="entry name" value="DUF5777"/>
    <property type="match status" value="1"/>
</dbReference>
<dbReference type="Proteomes" id="UP000198379">
    <property type="component" value="Unassembled WGS sequence"/>
</dbReference>
<accession>A0A239CVG8</accession>
<dbReference type="EMBL" id="FZNY01000009">
    <property type="protein sequence ID" value="SNS24236.1"/>
    <property type="molecule type" value="Genomic_DNA"/>
</dbReference>
<name>A0A239CVG8_9FLAO</name>
<gene>
    <name evidence="3" type="ORF">SAMN06265376_1092</name>
</gene>
<feature type="chain" id="PRO_5012579532" description="DUF5777 domain-containing protein" evidence="1">
    <location>
        <begin position="26"/>
        <end position="310"/>
    </location>
</feature>
<protein>
    <recommendedName>
        <fullName evidence="2">DUF5777 domain-containing protein</fullName>
    </recommendedName>
</protein>
<sequence length="310" mass="35486">MHLMKIKSKFLYTLLFLSMVNMIHAQDILKDLEAASVEESQPTIATFKGTHISIGHSVETRKKGVLEISSMNRFWNRPIPDSERVQTFAADKWNSRIGVDYGISDRLTTGVGYGTGYRSIDAYAKYRLFYQRDSGSKFPFSITLFQGGVYRNKSSFKGVLYDIDDPTMMREVPSKNKFAATTQLLIARKFTRNFSFQIAPTYVYRAEDELVDGANPNHFALGFGARYKVSNHVSIVSEYYYVANPVDFVDTYGPFSLGANWEVSDLLLQFKLTNARNLVEDKFIIKTENNFNFRDGNLHFGFHATYFIQL</sequence>
<proteinExistence type="predicted"/>
<evidence type="ECO:0000313" key="4">
    <source>
        <dbReference type="Proteomes" id="UP000198379"/>
    </source>
</evidence>